<dbReference type="Proteomes" id="UP000823865">
    <property type="component" value="Unassembled WGS sequence"/>
</dbReference>
<feature type="transmembrane region" description="Helical" evidence="6">
    <location>
        <begin position="372"/>
        <end position="392"/>
    </location>
</feature>
<dbReference type="GO" id="GO:0005886">
    <property type="term" value="C:plasma membrane"/>
    <property type="evidence" value="ECO:0007669"/>
    <property type="project" value="UniProtKB-SubCell"/>
</dbReference>
<evidence type="ECO:0000313" key="8">
    <source>
        <dbReference type="EMBL" id="MBU3853760.1"/>
    </source>
</evidence>
<keyword evidence="4 6" id="KW-1133">Transmembrane helix</keyword>
<comment type="caution">
    <text evidence="8">The sequence shown here is derived from an EMBL/GenBank/DDBJ whole genome shotgun (WGS) entry which is preliminary data.</text>
</comment>
<feature type="transmembrane region" description="Helical" evidence="6">
    <location>
        <begin position="195"/>
        <end position="216"/>
    </location>
</feature>
<evidence type="ECO:0000256" key="6">
    <source>
        <dbReference type="SAM" id="Phobius"/>
    </source>
</evidence>
<accession>A0A9E2P359</accession>
<evidence type="ECO:0000256" key="4">
    <source>
        <dbReference type="ARBA" id="ARBA00022989"/>
    </source>
</evidence>
<keyword evidence="2" id="KW-1003">Cell membrane</keyword>
<feature type="transmembrane region" description="Helical" evidence="6">
    <location>
        <begin position="313"/>
        <end position="332"/>
    </location>
</feature>
<feature type="domain" description="ABC-2 type transporter transmembrane" evidence="7">
    <location>
        <begin position="35"/>
        <end position="385"/>
    </location>
</feature>
<dbReference type="EMBL" id="JAHLFU010000175">
    <property type="protein sequence ID" value="MBU3853760.1"/>
    <property type="molecule type" value="Genomic_DNA"/>
</dbReference>
<keyword evidence="5 6" id="KW-0472">Membrane</keyword>
<name>A0A9E2P359_9BACT</name>
<dbReference type="Gene3D" id="3.40.1710.10">
    <property type="entry name" value="abc type-2 transporter like domain"/>
    <property type="match status" value="1"/>
</dbReference>
<dbReference type="Pfam" id="PF12698">
    <property type="entry name" value="ABC2_membrane_3"/>
    <property type="match status" value="1"/>
</dbReference>
<evidence type="ECO:0000256" key="2">
    <source>
        <dbReference type="ARBA" id="ARBA00022475"/>
    </source>
</evidence>
<dbReference type="InterPro" id="IPR013525">
    <property type="entry name" value="ABC2_TM"/>
</dbReference>
<keyword evidence="3 6" id="KW-0812">Transmembrane</keyword>
<dbReference type="PANTHER" id="PTHR30294:SF46">
    <property type="entry name" value="ABC TRANSPORTER PERMEASE"/>
    <property type="match status" value="1"/>
</dbReference>
<reference evidence="8" key="1">
    <citation type="journal article" date="2021" name="PeerJ">
        <title>Extensive microbial diversity within the chicken gut microbiome revealed by metagenomics and culture.</title>
        <authorList>
            <person name="Gilroy R."/>
            <person name="Ravi A."/>
            <person name="Getino M."/>
            <person name="Pursley I."/>
            <person name="Horton D.L."/>
            <person name="Alikhan N.F."/>
            <person name="Baker D."/>
            <person name="Gharbi K."/>
            <person name="Hall N."/>
            <person name="Watson M."/>
            <person name="Adriaenssens E.M."/>
            <person name="Foster-Nyarko E."/>
            <person name="Jarju S."/>
            <person name="Secka A."/>
            <person name="Antonio M."/>
            <person name="Oren A."/>
            <person name="Chaudhuri R.R."/>
            <person name="La Ragione R."/>
            <person name="Hildebrand F."/>
            <person name="Pallen M.J."/>
        </authorList>
    </citation>
    <scope>NUCLEOTIDE SEQUENCE</scope>
    <source>
        <strain evidence="8">G3-2149</strain>
    </source>
</reference>
<evidence type="ECO:0000259" key="7">
    <source>
        <dbReference type="Pfam" id="PF12698"/>
    </source>
</evidence>
<dbReference type="InterPro" id="IPR051449">
    <property type="entry name" value="ABC-2_transporter_component"/>
</dbReference>
<dbReference type="GO" id="GO:0140359">
    <property type="term" value="F:ABC-type transporter activity"/>
    <property type="evidence" value="ECO:0007669"/>
    <property type="project" value="InterPro"/>
</dbReference>
<feature type="transmembrane region" description="Helical" evidence="6">
    <location>
        <begin position="34"/>
        <end position="53"/>
    </location>
</feature>
<evidence type="ECO:0000256" key="3">
    <source>
        <dbReference type="ARBA" id="ARBA00022692"/>
    </source>
</evidence>
<proteinExistence type="predicted"/>
<evidence type="ECO:0000256" key="5">
    <source>
        <dbReference type="ARBA" id="ARBA00023136"/>
    </source>
</evidence>
<evidence type="ECO:0000256" key="1">
    <source>
        <dbReference type="ARBA" id="ARBA00004651"/>
    </source>
</evidence>
<feature type="transmembrane region" description="Helical" evidence="6">
    <location>
        <begin position="283"/>
        <end position="306"/>
    </location>
</feature>
<reference evidence="8" key="2">
    <citation type="submission" date="2021-04" db="EMBL/GenBank/DDBJ databases">
        <authorList>
            <person name="Gilroy R."/>
        </authorList>
    </citation>
    <scope>NUCLEOTIDE SEQUENCE</scope>
    <source>
        <strain evidence="8">G3-2149</strain>
    </source>
</reference>
<dbReference type="AlphaFoldDB" id="A0A9E2P359"/>
<feature type="transmembrane region" description="Helical" evidence="6">
    <location>
        <begin position="250"/>
        <end position="271"/>
    </location>
</feature>
<organism evidence="8 9">
    <name type="scientific">Candidatus Paraprevotella stercoravium</name>
    <dbReference type="NCBI Taxonomy" id="2838725"/>
    <lineage>
        <taxon>Bacteria</taxon>
        <taxon>Pseudomonadati</taxon>
        <taxon>Bacteroidota</taxon>
        <taxon>Bacteroidia</taxon>
        <taxon>Bacteroidales</taxon>
        <taxon>Prevotellaceae</taxon>
        <taxon>Paraprevotella</taxon>
    </lineage>
</organism>
<protein>
    <submittedName>
        <fullName evidence="8">ABC transporter permease</fullName>
    </submittedName>
</protein>
<evidence type="ECO:0000313" key="9">
    <source>
        <dbReference type="Proteomes" id="UP000823865"/>
    </source>
</evidence>
<sequence length="412" mass="46932">MKENKSLYQHFLRAVSETFLIWRRECVRVFRDQGVLIFFILVPLLYPLLYAFIYTGEVVREVPVVAVDQSHTALSREFLTRTDAAPDLHIIAYASDMEEAKTLMKEQKAYGSILIPSDFSKRLNSGKQATVAAYSDMSGLLYYKAILSVCTDVSLDMNREIQIERLGNTTDEQDNVSTAPLEYEYVPMFNPQNGFASFLIPAVLILIIQQTLLLGIGQINGTAREQHTFHLQLPPGKRNGTFRIILGKSLCYFMVYAIMSTWLLLAVPKIFSLPQIPQIWDLMAFMLPFLLACIFFAMTMSILVFSRESCMPLFVFTSVPLLFISGVSWPGAAIPEIWKILSWIVPSTFGVNGFIRINSMGALLDDVQQEYYALWIQTAVYFFTAACAYYYMIRQSRRLALKQQKEEKGTDS</sequence>
<comment type="subcellular location">
    <subcellularLocation>
        <location evidence="1">Cell membrane</location>
        <topology evidence="1">Multi-pass membrane protein</topology>
    </subcellularLocation>
</comment>
<dbReference type="PANTHER" id="PTHR30294">
    <property type="entry name" value="MEMBRANE COMPONENT OF ABC TRANSPORTER YHHJ-RELATED"/>
    <property type="match status" value="1"/>
</dbReference>
<gene>
    <name evidence="8" type="ORF">H9789_08105</name>
</gene>